<dbReference type="Proteomes" id="UP001165135">
    <property type="component" value="Unassembled WGS sequence"/>
</dbReference>
<dbReference type="PROSITE" id="PS00678">
    <property type="entry name" value="WD_REPEATS_1"/>
    <property type="match status" value="6"/>
</dbReference>
<dbReference type="Gene3D" id="2.130.10.10">
    <property type="entry name" value="YVTN repeat-like/Quinoprotein amine dehydrogenase"/>
    <property type="match status" value="6"/>
</dbReference>
<dbReference type="SUPFAM" id="SSF52540">
    <property type="entry name" value="P-loop containing nucleoside triphosphate hydrolases"/>
    <property type="match status" value="1"/>
</dbReference>
<dbReference type="PRINTS" id="PR00320">
    <property type="entry name" value="GPROTEINBRPT"/>
</dbReference>
<feature type="repeat" description="WD" evidence="3">
    <location>
        <begin position="902"/>
        <end position="934"/>
    </location>
</feature>
<keyword evidence="4" id="KW-0812">Transmembrane</keyword>
<feature type="repeat" description="WD" evidence="3">
    <location>
        <begin position="856"/>
        <end position="897"/>
    </location>
</feature>
<evidence type="ECO:0000259" key="5">
    <source>
        <dbReference type="Pfam" id="PF20703"/>
    </source>
</evidence>
<evidence type="ECO:0000256" key="3">
    <source>
        <dbReference type="PROSITE-ProRule" id="PRU00221"/>
    </source>
</evidence>
<dbReference type="GO" id="GO:0030621">
    <property type="term" value="F:U4 snRNA binding"/>
    <property type="evidence" value="ECO:0007669"/>
    <property type="project" value="TreeGrafter"/>
</dbReference>
<feature type="repeat" description="WD" evidence="3">
    <location>
        <begin position="771"/>
        <end position="812"/>
    </location>
</feature>
<evidence type="ECO:0000256" key="4">
    <source>
        <dbReference type="SAM" id="Phobius"/>
    </source>
</evidence>
<dbReference type="GO" id="GO:0000398">
    <property type="term" value="P:mRNA splicing, via spliceosome"/>
    <property type="evidence" value="ECO:0007669"/>
    <property type="project" value="TreeGrafter"/>
</dbReference>
<feature type="repeat" description="WD" evidence="3">
    <location>
        <begin position="1066"/>
        <end position="1107"/>
    </location>
</feature>
<dbReference type="InterPro" id="IPR020472">
    <property type="entry name" value="WD40_PAC1"/>
</dbReference>
<evidence type="ECO:0000256" key="2">
    <source>
        <dbReference type="ARBA" id="ARBA00022737"/>
    </source>
</evidence>
<dbReference type="PROSITE" id="PS50082">
    <property type="entry name" value="WD_REPEATS_2"/>
    <property type="match status" value="14"/>
</dbReference>
<feature type="repeat" description="WD" evidence="3">
    <location>
        <begin position="561"/>
        <end position="602"/>
    </location>
</feature>
<feature type="repeat" description="WD" evidence="3">
    <location>
        <begin position="603"/>
        <end position="644"/>
    </location>
</feature>
<dbReference type="Pfam" id="PF20703">
    <property type="entry name" value="nSTAND1"/>
    <property type="match status" value="1"/>
</dbReference>
<dbReference type="InterPro" id="IPR001680">
    <property type="entry name" value="WD40_rpt"/>
</dbReference>
<dbReference type="InterPro" id="IPR036322">
    <property type="entry name" value="WD40_repeat_dom_sf"/>
</dbReference>
<dbReference type="PROSITE" id="PS50294">
    <property type="entry name" value="WD_REPEATS_REGION"/>
    <property type="match status" value="14"/>
</dbReference>
<feature type="repeat" description="WD" evidence="3">
    <location>
        <begin position="687"/>
        <end position="728"/>
    </location>
</feature>
<keyword evidence="2" id="KW-0677">Repeat</keyword>
<feature type="domain" description="Novel STAND NTPase 1" evidence="5">
    <location>
        <begin position="74"/>
        <end position="460"/>
    </location>
</feature>
<dbReference type="CDD" id="cd00200">
    <property type="entry name" value="WD40"/>
    <property type="match status" value="2"/>
</dbReference>
<feature type="repeat" description="WD" evidence="3">
    <location>
        <begin position="645"/>
        <end position="686"/>
    </location>
</feature>
<dbReference type="AlphaFoldDB" id="A0A9W6RFF6"/>
<feature type="repeat" description="WD" evidence="3">
    <location>
        <begin position="940"/>
        <end position="981"/>
    </location>
</feature>
<organism evidence="6 7">
    <name type="scientific">Actinoallomurus iriomotensis</name>
    <dbReference type="NCBI Taxonomy" id="478107"/>
    <lineage>
        <taxon>Bacteria</taxon>
        <taxon>Bacillati</taxon>
        <taxon>Actinomycetota</taxon>
        <taxon>Actinomycetes</taxon>
        <taxon>Streptosporangiales</taxon>
        <taxon>Thermomonosporaceae</taxon>
        <taxon>Actinoallomurus</taxon>
    </lineage>
</organism>
<dbReference type="InterPro" id="IPR019775">
    <property type="entry name" value="WD40_repeat_CS"/>
</dbReference>
<comment type="caution">
    <text evidence="6">The sequence shown here is derived from an EMBL/GenBank/DDBJ whole genome shotgun (WGS) entry which is preliminary data.</text>
</comment>
<keyword evidence="4" id="KW-0472">Membrane</keyword>
<dbReference type="InterPro" id="IPR015943">
    <property type="entry name" value="WD40/YVTN_repeat-like_dom_sf"/>
</dbReference>
<dbReference type="EMBL" id="BSTJ01000001">
    <property type="protein sequence ID" value="GLY72925.1"/>
    <property type="molecule type" value="Genomic_DNA"/>
</dbReference>
<keyword evidence="1 3" id="KW-0853">WD repeat</keyword>
<protein>
    <recommendedName>
        <fullName evidence="5">Novel STAND NTPase 1 domain-containing protein</fullName>
    </recommendedName>
</protein>
<dbReference type="InterPro" id="IPR027417">
    <property type="entry name" value="P-loop_NTPase"/>
</dbReference>
<feature type="repeat" description="WD" evidence="3">
    <location>
        <begin position="1108"/>
        <end position="1138"/>
    </location>
</feature>
<accession>A0A9W6RFF6</accession>
<dbReference type="SMART" id="SM00320">
    <property type="entry name" value="WD40"/>
    <property type="match status" value="14"/>
</dbReference>
<dbReference type="PANTHER" id="PTHR19846">
    <property type="entry name" value="WD40 REPEAT PROTEIN"/>
    <property type="match status" value="1"/>
</dbReference>
<dbReference type="Pfam" id="PF00400">
    <property type="entry name" value="WD40"/>
    <property type="match status" value="14"/>
</dbReference>
<feature type="repeat" description="WD" evidence="3">
    <location>
        <begin position="729"/>
        <end position="770"/>
    </location>
</feature>
<dbReference type="GO" id="GO:0017070">
    <property type="term" value="F:U6 snRNA binding"/>
    <property type="evidence" value="ECO:0007669"/>
    <property type="project" value="TreeGrafter"/>
</dbReference>
<dbReference type="InterPro" id="IPR049052">
    <property type="entry name" value="nSTAND1"/>
</dbReference>
<evidence type="ECO:0000313" key="7">
    <source>
        <dbReference type="Proteomes" id="UP001165135"/>
    </source>
</evidence>
<evidence type="ECO:0000256" key="1">
    <source>
        <dbReference type="ARBA" id="ARBA00022574"/>
    </source>
</evidence>
<gene>
    <name evidence="6" type="ORF">Airi01_011920</name>
</gene>
<feature type="repeat" description="WD" evidence="3">
    <location>
        <begin position="813"/>
        <end position="846"/>
    </location>
</feature>
<evidence type="ECO:0000313" key="6">
    <source>
        <dbReference type="EMBL" id="GLY72925.1"/>
    </source>
</evidence>
<name>A0A9W6RFF6_9ACTN</name>
<proteinExistence type="predicted"/>
<dbReference type="SUPFAM" id="SSF50978">
    <property type="entry name" value="WD40 repeat-like"/>
    <property type="match status" value="2"/>
</dbReference>
<reference evidence="6" key="1">
    <citation type="submission" date="2023-03" db="EMBL/GenBank/DDBJ databases">
        <title>Actinoallomurus iriomotensis NBRC 103681.</title>
        <authorList>
            <person name="Ichikawa N."/>
            <person name="Sato H."/>
            <person name="Tonouchi N."/>
        </authorList>
    </citation>
    <scope>NUCLEOTIDE SEQUENCE</scope>
    <source>
        <strain evidence="6">NBRC 103681</strain>
    </source>
</reference>
<dbReference type="Gene3D" id="3.40.50.300">
    <property type="entry name" value="P-loop containing nucleotide triphosphate hydrolases"/>
    <property type="match status" value="1"/>
</dbReference>
<feature type="transmembrane region" description="Helical" evidence="4">
    <location>
        <begin position="36"/>
        <end position="56"/>
    </location>
</feature>
<keyword evidence="4" id="KW-1133">Transmembrane helix</keyword>
<dbReference type="PANTHER" id="PTHR19846:SF0">
    <property type="entry name" value="PRE-MRNA PROCESSING FACTOR 4"/>
    <property type="match status" value="1"/>
</dbReference>
<feature type="repeat" description="WD" evidence="3">
    <location>
        <begin position="982"/>
        <end position="1023"/>
    </location>
</feature>
<feature type="repeat" description="WD" evidence="3">
    <location>
        <begin position="1024"/>
        <end position="1065"/>
    </location>
</feature>
<sequence length="1173" mass="128859">MLQVTLVITASLLGIVTNYATNSQRAPYVLKVLQGVATPAIGVFILALIVGNVIVYRLESPTAPKRVWDSRRTPYPGLDAYSEDDAPIFFGRDIQIAELVRRSHEAPARFADRFIPLVGASGSGKSSLIRAGLVPRLRERRWTVFPVIVPGADPMSALAKALSSVLPDVDVTDLQQRLRRSPQALGAELRRLRRGGQRFRRLLIVIDQMEELITLSGRSERTLFLNILADALRRDSRLWVLTTVRVEFLRDFLETSHPELFQSPMAIGTLGRTQLVQVIERPGELAGMSFASGLVEEIIKETGTVDALPLLAYLLQELYYTVSPAAVATEEHYRALGGVAGALARQADQVVVELRGDKGIDDVLKVLLKFVAVEGQEVARRKVFLTGLSAEERRVVDAFVDARLLVTDVEENRPSVHVAHEALFRQWPPLRQEVEARAEQLRQRAELERWAADWFRSDRSGDYLLTGDRLVLAERWLAGLEETGQASDPVRQLVDVSKRRDLAFLRRVSDGIGEHVLANVERYPELSILLSLAALGECAATPAAQRALMTALAFSHLRTVLVGHTDTVRNLAWSPDGSKIATASRDGTARIFDAVSGRGLLTLTGHTSMVEMVAWSPRSNRVATASRDRTVRVWDAHTGAQLDVLSGAGDVVRAVAWSPDGRWIASASRDLVVRIWDAYTGRLEQALHGHRDNVLGIGWSPDGRRLATASHDRTAIIWDLDGSTPTRTLSGHTDFVEGLAWSPDGAELATSSGDHTIRIWDPDDGRERLLIRGHADQVWNVAWSPDGTRIASVSTDRTARVFDTRDARLVAVLRGHDDTVWGVAWSPDGTAIATGSEDSTARIWNIVPQGAEDVLVHGHDERVNQATWSPDGSQVATASDDASVGVWDARTGRRTSVLSGGAGSHTDRVWAVAWSPSGSTIATGSSDDTVRLWQDGSAVVLAEGVTVEAVHWSPDGTRLVTGGHDALLRVWEVSERVCTATLSGHQDWVISAAWSPSSRMIASTSDDRTCRIWEVGSSDQLTVLRGHDNWVDDVSWSPDERHVVTSSADWTARIWEVATGREVAILRGHQGRVRTVAWSPDGTRIATGSDDHTVRVWDAASQEEVVVAGVHQDKVTSVDWSADGRLLTASFDGTARIWRAEPDFDVLQARARNRVFRSLSAEERRNHLLPSQP</sequence>
<dbReference type="RefSeq" id="WP_285618123.1">
    <property type="nucleotide sequence ID" value="NZ_BSTJ01000001.1"/>
</dbReference>